<protein>
    <submittedName>
        <fullName evidence="6">ABC transporter, ATP-binding protein</fullName>
    </submittedName>
</protein>
<evidence type="ECO:0000256" key="2">
    <source>
        <dbReference type="ARBA" id="ARBA00022741"/>
    </source>
</evidence>
<dbReference type="InterPro" id="IPR017871">
    <property type="entry name" value="ABC_transporter-like_CS"/>
</dbReference>
<dbReference type="PROSITE" id="PS00211">
    <property type="entry name" value="ABC_TRANSPORTER_1"/>
    <property type="match status" value="1"/>
</dbReference>
<dbReference type="GO" id="GO:0005524">
    <property type="term" value="F:ATP binding"/>
    <property type="evidence" value="ECO:0007669"/>
    <property type="project" value="UniProtKB-KW"/>
</dbReference>
<gene>
    <name evidence="6" type="ORF">MTBBW1_1200007</name>
</gene>
<keyword evidence="3 6" id="KW-0067">ATP-binding</keyword>
<dbReference type="InterPro" id="IPR027417">
    <property type="entry name" value="P-loop_NTPase"/>
</dbReference>
<dbReference type="PANTHER" id="PTHR43023:SF3">
    <property type="entry name" value="PROTEIN TRIGALACTOSYLDIACYLGLYCEROL 3, CHLOROPLASTIC"/>
    <property type="match status" value="1"/>
</dbReference>
<dbReference type="RefSeq" id="WP_094078554.1">
    <property type="nucleotide sequence ID" value="NZ_LT828546.1"/>
</dbReference>
<evidence type="ECO:0000256" key="1">
    <source>
        <dbReference type="ARBA" id="ARBA00022448"/>
    </source>
</evidence>
<evidence type="ECO:0000313" key="7">
    <source>
        <dbReference type="Proteomes" id="UP000191931"/>
    </source>
</evidence>
<dbReference type="GO" id="GO:0016887">
    <property type="term" value="F:ATP hydrolysis activity"/>
    <property type="evidence" value="ECO:0007669"/>
    <property type="project" value="InterPro"/>
</dbReference>
<keyword evidence="7" id="KW-1185">Reference proteome</keyword>
<dbReference type="Pfam" id="PF00005">
    <property type="entry name" value="ABC_tran"/>
    <property type="match status" value="2"/>
</dbReference>
<dbReference type="Proteomes" id="UP000191931">
    <property type="component" value="Unassembled WGS sequence"/>
</dbReference>
<dbReference type="PROSITE" id="PS50893">
    <property type="entry name" value="ABC_TRANSPORTER_2"/>
    <property type="match status" value="1"/>
</dbReference>
<dbReference type="SUPFAM" id="SSF52540">
    <property type="entry name" value="P-loop containing nucleoside triphosphate hydrolases"/>
    <property type="match status" value="1"/>
</dbReference>
<sequence>METSMAIHRHCIIVENLTMAYGSSIIQQNLDFIVNQGDIFIIMGGSGCGKSTLLRHLVGLQKPSLGRILYSVAGHNKEAGWGQSHDAGAGKTQNAGAGKIQNAGAGKTQNAGAGQSQKADGKKGESVSFWDTSPDNRRLLMKNMGILYQSGALWSSMTLAENISLPLEEYTNLGKSSIRELASLKLALVGLAGFEDYYPSQISGGMRKRAGLARALALDPEILFFDEPSAGLDPVSARLLDDLILELRESLGATIVVVTHELASIFNIGTNSVFLDPVTKTMIASGNPVDLLETSDDERVVKFLTRGEGRQKV</sequence>
<dbReference type="AlphaFoldDB" id="A0A1W1H657"/>
<name>A0A1W1H657_9BACT</name>
<feature type="domain" description="ABC transporter" evidence="5">
    <location>
        <begin position="12"/>
        <end position="304"/>
    </location>
</feature>
<dbReference type="EMBL" id="FWEV01000025">
    <property type="protein sequence ID" value="SLM27932.1"/>
    <property type="molecule type" value="Genomic_DNA"/>
</dbReference>
<dbReference type="SMART" id="SM00382">
    <property type="entry name" value="AAA"/>
    <property type="match status" value="1"/>
</dbReference>
<dbReference type="PANTHER" id="PTHR43023">
    <property type="entry name" value="PROTEIN TRIGALACTOSYLDIACYLGLYCEROL 3, CHLOROPLASTIC"/>
    <property type="match status" value="1"/>
</dbReference>
<keyword evidence="1" id="KW-0813">Transport</keyword>
<evidence type="ECO:0000256" key="4">
    <source>
        <dbReference type="SAM" id="MobiDB-lite"/>
    </source>
</evidence>
<evidence type="ECO:0000256" key="3">
    <source>
        <dbReference type="ARBA" id="ARBA00022840"/>
    </source>
</evidence>
<dbReference type="InterPro" id="IPR003439">
    <property type="entry name" value="ABC_transporter-like_ATP-bd"/>
</dbReference>
<keyword evidence="2" id="KW-0547">Nucleotide-binding</keyword>
<dbReference type="STRING" id="1246637.MTBBW1_1200007"/>
<dbReference type="OrthoDB" id="9802264at2"/>
<proteinExistence type="predicted"/>
<feature type="region of interest" description="Disordered" evidence="4">
    <location>
        <begin position="81"/>
        <end position="128"/>
    </location>
</feature>
<evidence type="ECO:0000313" key="6">
    <source>
        <dbReference type="EMBL" id="SLM27932.1"/>
    </source>
</evidence>
<dbReference type="InterPro" id="IPR003593">
    <property type="entry name" value="AAA+_ATPase"/>
</dbReference>
<organism evidence="6 7">
    <name type="scientific">Desulfamplus magnetovallimortis</name>
    <dbReference type="NCBI Taxonomy" id="1246637"/>
    <lineage>
        <taxon>Bacteria</taxon>
        <taxon>Pseudomonadati</taxon>
        <taxon>Thermodesulfobacteriota</taxon>
        <taxon>Desulfobacteria</taxon>
        <taxon>Desulfobacterales</taxon>
        <taxon>Desulfobacteraceae</taxon>
        <taxon>Desulfamplus</taxon>
    </lineage>
</organism>
<dbReference type="Gene3D" id="3.40.50.300">
    <property type="entry name" value="P-loop containing nucleotide triphosphate hydrolases"/>
    <property type="match status" value="1"/>
</dbReference>
<accession>A0A1W1H657</accession>
<feature type="compositionally biased region" description="Polar residues" evidence="4">
    <location>
        <begin position="107"/>
        <end position="118"/>
    </location>
</feature>
<evidence type="ECO:0000259" key="5">
    <source>
        <dbReference type="PROSITE" id="PS50893"/>
    </source>
</evidence>
<reference evidence="6 7" key="1">
    <citation type="submission" date="2017-03" db="EMBL/GenBank/DDBJ databases">
        <authorList>
            <person name="Afonso C.L."/>
            <person name="Miller P.J."/>
            <person name="Scott M.A."/>
            <person name="Spackman E."/>
            <person name="Goraichik I."/>
            <person name="Dimitrov K.M."/>
            <person name="Suarez D.L."/>
            <person name="Swayne D.E."/>
        </authorList>
    </citation>
    <scope>NUCLEOTIDE SEQUENCE [LARGE SCALE GENOMIC DNA]</scope>
    <source>
        <strain evidence="6">PRJEB14757</strain>
    </source>
</reference>